<dbReference type="EMBL" id="QGDL01000012">
    <property type="protein sequence ID" value="PWJ23864.1"/>
    <property type="molecule type" value="Genomic_DNA"/>
</dbReference>
<dbReference type="InterPro" id="IPR036061">
    <property type="entry name" value="CheW-like_dom_sf"/>
</dbReference>
<proteinExistence type="predicted"/>
<evidence type="ECO:0000259" key="1">
    <source>
        <dbReference type="Pfam" id="PF01584"/>
    </source>
</evidence>
<organism evidence="2 3">
    <name type="scientific">Faecalicatena orotica</name>
    <dbReference type="NCBI Taxonomy" id="1544"/>
    <lineage>
        <taxon>Bacteria</taxon>
        <taxon>Bacillati</taxon>
        <taxon>Bacillota</taxon>
        <taxon>Clostridia</taxon>
        <taxon>Lachnospirales</taxon>
        <taxon>Lachnospiraceae</taxon>
        <taxon>Faecalicatena</taxon>
    </lineage>
</organism>
<reference evidence="2 3" key="1">
    <citation type="submission" date="2018-05" db="EMBL/GenBank/DDBJ databases">
        <title>The Hungate 1000. A catalogue of reference genomes from the rumen microbiome.</title>
        <authorList>
            <person name="Kelly W."/>
        </authorList>
    </citation>
    <scope>NUCLEOTIDE SEQUENCE [LARGE SCALE GENOMIC DNA]</scope>
    <source>
        <strain evidence="2 3">NLAE-zl-C242</strain>
    </source>
</reference>
<comment type="caution">
    <text evidence="2">The sequence shown here is derived from an EMBL/GenBank/DDBJ whole genome shotgun (WGS) entry which is preliminary data.</text>
</comment>
<dbReference type="Gene3D" id="2.30.30.40">
    <property type="entry name" value="SH3 Domains"/>
    <property type="match status" value="1"/>
</dbReference>
<feature type="domain" description="CheW-like" evidence="1">
    <location>
        <begin position="9"/>
        <end position="137"/>
    </location>
</feature>
<dbReference type="Proteomes" id="UP000245845">
    <property type="component" value="Unassembled WGS sequence"/>
</dbReference>
<dbReference type="Pfam" id="PF01584">
    <property type="entry name" value="CheW"/>
    <property type="match status" value="1"/>
</dbReference>
<dbReference type="GO" id="GO:0006935">
    <property type="term" value="P:chemotaxis"/>
    <property type="evidence" value="ECO:0007669"/>
    <property type="project" value="InterPro"/>
</dbReference>
<dbReference type="Gene3D" id="2.40.50.180">
    <property type="entry name" value="CheA-289, Domain 4"/>
    <property type="match status" value="1"/>
</dbReference>
<dbReference type="GO" id="GO:0007165">
    <property type="term" value="P:signal transduction"/>
    <property type="evidence" value="ECO:0007669"/>
    <property type="project" value="InterPro"/>
</dbReference>
<dbReference type="SUPFAM" id="SSF50341">
    <property type="entry name" value="CheW-like"/>
    <property type="match status" value="1"/>
</dbReference>
<protein>
    <submittedName>
        <fullName evidence="2">Chemotaxis signal transduction protein</fullName>
    </submittedName>
</protein>
<keyword evidence="3" id="KW-1185">Reference proteome</keyword>
<accession>A0A2Y9CAH0</accession>
<name>A0A2Y9CAH0_9FIRM</name>
<dbReference type="RefSeq" id="WP_109732698.1">
    <property type="nucleotide sequence ID" value="NZ_BAAACK010000025.1"/>
</dbReference>
<dbReference type="OrthoDB" id="9794382at2"/>
<evidence type="ECO:0000313" key="3">
    <source>
        <dbReference type="Proteomes" id="UP000245845"/>
    </source>
</evidence>
<dbReference type="InterPro" id="IPR002545">
    <property type="entry name" value="CheW-lke_dom"/>
</dbReference>
<gene>
    <name evidence="2" type="ORF">A8806_112110</name>
</gene>
<dbReference type="AlphaFoldDB" id="A0A2Y9CAH0"/>
<evidence type="ECO:0000313" key="2">
    <source>
        <dbReference type="EMBL" id="PWJ23864.1"/>
    </source>
</evidence>
<sequence length="151" mass="18047">MEIENDRELLCIRGKKKNYAFEFRDIREICRELKISRMPCLPEHFTGVCNYKGGIVPVLCIEETEPEEERTLVFIFEYQNYQLGILYSGEPYILDPGKYTEIQRPESESACNEIWIEKKMILADEEIYTVLDMEKIIWNLAKFFQGEYMKY</sequence>